<evidence type="ECO:0000256" key="8">
    <source>
        <dbReference type="SAM" id="MobiDB-lite"/>
    </source>
</evidence>
<name>A0ABD3MR07_9STRA</name>
<feature type="compositionally biased region" description="Polar residues" evidence="8">
    <location>
        <begin position="1"/>
        <end position="14"/>
    </location>
</feature>
<dbReference type="PROSITE" id="PS50076">
    <property type="entry name" value="DNAJ_2"/>
    <property type="match status" value="1"/>
</dbReference>
<dbReference type="EMBL" id="JALLPJ020001401">
    <property type="protein sequence ID" value="KAL3765479.1"/>
    <property type="molecule type" value="Genomic_DNA"/>
</dbReference>
<evidence type="ECO:0000313" key="11">
    <source>
        <dbReference type="Proteomes" id="UP001530400"/>
    </source>
</evidence>
<dbReference type="PANTHER" id="PTHR12763">
    <property type="match status" value="1"/>
</dbReference>
<dbReference type="FunFam" id="1.10.287.110:FF:000001">
    <property type="entry name" value="Import inner membrane translocase subunit tim14"/>
    <property type="match status" value="1"/>
</dbReference>
<dbReference type="SUPFAM" id="SSF46565">
    <property type="entry name" value="Chaperone J-domain"/>
    <property type="match status" value="1"/>
</dbReference>
<protein>
    <recommendedName>
        <fullName evidence="9">J domain-containing protein</fullName>
    </recommendedName>
</protein>
<evidence type="ECO:0000256" key="4">
    <source>
        <dbReference type="ARBA" id="ARBA00022989"/>
    </source>
</evidence>
<keyword evidence="4" id="KW-1133">Transmembrane helix</keyword>
<comment type="caution">
    <text evidence="10">The sequence shown here is derived from an EMBL/GenBank/DDBJ whole genome shotgun (WGS) entry which is preliminary data.</text>
</comment>
<proteinExistence type="inferred from homology"/>
<keyword evidence="2" id="KW-0812">Transmembrane</keyword>
<evidence type="ECO:0000256" key="6">
    <source>
        <dbReference type="ARBA" id="ARBA00023136"/>
    </source>
</evidence>
<evidence type="ECO:0000256" key="2">
    <source>
        <dbReference type="ARBA" id="ARBA00022692"/>
    </source>
</evidence>
<keyword evidence="11" id="KW-1185">Reference proteome</keyword>
<evidence type="ECO:0000256" key="5">
    <source>
        <dbReference type="ARBA" id="ARBA00023128"/>
    </source>
</evidence>
<dbReference type="GO" id="GO:0005743">
    <property type="term" value="C:mitochondrial inner membrane"/>
    <property type="evidence" value="ECO:0007669"/>
    <property type="project" value="UniProtKB-SubCell"/>
</dbReference>
<comment type="subcellular location">
    <subcellularLocation>
        <location evidence="1">Mitochondrion inner membrane</location>
        <topology evidence="1">Single-pass membrane protein</topology>
    </subcellularLocation>
</comment>
<organism evidence="10 11">
    <name type="scientific">Cyclotella atomus</name>
    <dbReference type="NCBI Taxonomy" id="382360"/>
    <lineage>
        <taxon>Eukaryota</taxon>
        <taxon>Sar</taxon>
        <taxon>Stramenopiles</taxon>
        <taxon>Ochrophyta</taxon>
        <taxon>Bacillariophyta</taxon>
        <taxon>Coscinodiscophyceae</taxon>
        <taxon>Thalassiosirophycidae</taxon>
        <taxon>Stephanodiscales</taxon>
        <taxon>Stephanodiscaceae</taxon>
        <taxon>Cyclotella</taxon>
    </lineage>
</organism>
<dbReference type="CDD" id="cd06257">
    <property type="entry name" value="DnaJ"/>
    <property type="match status" value="1"/>
</dbReference>
<feature type="domain" description="J" evidence="9">
    <location>
        <begin position="232"/>
        <end position="285"/>
    </location>
</feature>
<dbReference type="InterPro" id="IPR036869">
    <property type="entry name" value="J_dom_sf"/>
</dbReference>
<evidence type="ECO:0000313" key="10">
    <source>
        <dbReference type="EMBL" id="KAL3765479.1"/>
    </source>
</evidence>
<keyword evidence="6" id="KW-0472">Membrane</keyword>
<evidence type="ECO:0000256" key="7">
    <source>
        <dbReference type="ARBA" id="ARBA00038105"/>
    </source>
</evidence>
<keyword evidence="3" id="KW-0999">Mitochondrion inner membrane</keyword>
<evidence type="ECO:0000259" key="9">
    <source>
        <dbReference type="PROSITE" id="PS50076"/>
    </source>
</evidence>
<feature type="region of interest" description="Disordered" evidence="8">
    <location>
        <begin position="1"/>
        <end position="26"/>
    </location>
</feature>
<feature type="region of interest" description="Disordered" evidence="8">
    <location>
        <begin position="156"/>
        <end position="199"/>
    </location>
</feature>
<sequence>MLRKAFTSTSQSAHLNRRHLLPNSRPHRQTAYEARPASSLPFYSPSNNHHFMHIRREDGTNHSNTLNLQPISLLNLYQHTVYSSHQHQGNNNGNNSNTVTTIRQYHTTPTQQRGAAIILTFASVAAAAKAGQYVIQGYNEYKAESQKEELKRREELIAKGIDPDKMEEARFDSSSIEEEKVDSSANEESKKKEEGTNKKEEKRENFFAKFFNLSVGSKYYEGGFEETMTRKEAALILGVRESSTPKRIKEAHRKLLILNHPDTGGSTYMAGKINEAKELLLQGKKM</sequence>
<dbReference type="SMART" id="SM00271">
    <property type="entry name" value="DnaJ"/>
    <property type="match status" value="1"/>
</dbReference>
<reference evidence="10 11" key="1">
    <citation type="submission" date="2024-10" db="EMBL/GenBank/DDBJ databases">
        <title>Updated reference genomes for cyclostephanoid diatoms.</title>
        <authorList>
            <person name="Roberts W.R."/>
            <person name="Alverson A.J."/>
        </authorList>
    </citation>
    <scope>NUCLEOTIDE SEQUENCE [LARGE SCALE GENOMIC DNA]</scope>
    <source>
        <strain evidence="10 11">AJA010-31</strain>
    </source>
</reference>
<dbReference type="Proteomes" id="UP001530400">
    <property type="component" value="Unassembled WGS sequence"/>
</dbReference>
<evidence type="ECO:0000256" key="1">
    <source>
        <dbReference type="ARBA" id="ARBA00004434"/>
    </source>
</evidence>
<dbReference type="Gene3D" id="1.10.287.110">
    <property type="entry name" value="DnaJ domain"/>
    <property type="match status" value="1"/>
</dbReference>
<evidence type="ECO:0000256" key="3">
    <source>
        <dbReference type="ARBA" id="ARBA00022792"/>
    </source>
</evidence>
<feature type="compositionally biased region" description="Basic residues" evidence="8">
    <location>
        <begin position="15"/>
        <end position="26"/>
    </location>
</feature>
<dbReference type="AlphaFoldDB" id="A0ABD3MR07"/>
<accession>A0ABD3MR07</accession>
<gene>
    <name evidence="10" type="ORF">ACHAWO_009324</name>
</gene>
<dbReference type="InterPro" id="IPR001623">
    <property type="entry name" value="DnaJ_domain"/>
</dbReference>
<dbReference type="PANTHER" id="PTHR12763:SF28">
    <property type="entry name" value="GEO10507P1-RELATED"/>
    <property type="match status" value="1"/>
</dbReference>
<keyword evidence="5" id="KW-0496">Mitochondrion</keyword>
<comment type="similarity">
    <text evidence="7">Belongs to the TIM14 family.</text>
</comment>